<organism evidence="1 2">
    <name type="scientific">Candidatus Shapirobacteria bacterium CG06_land_8_20_14_3_00_40_12</name>
    <dbReference type="NCBI Taxonomy" id="1974881"/>
    <lineage>
        <taxon>Bacteria</taxon>
        <taxon>Candidatus Shapironibacteriota</taxon>
    </lineage>
</organism>
<dbReference type="Pfam" id="PF05635">
    <property type="entry name" value="23S_rRNA_IVP"/>
    <property type="match status" value="1"/>
</dbReference>
<dbReference type="PANTHER" id="PTHR38471">
    <property type="entry name" value="FOUR HELIX BUNDLE PROTEIN"/>
    <property type="match status" value="1"/>
</dbReference>
<gene>
    <name evidence="1" type="ORF">COS78_03945</name>
</gene>
<proteinExistence type="predicted"/>
<dbReference type="PANTHER" id="PTHR38471:SF2">
    <property type="entry name" value="FOUR HELIX BUNDLE PROTEIN"/>
    <property type="match status" value="1"/>
</dbReference>
<dbReference type="Gene3D" id="1.20.1440.60">
    <property type="entry name" value="23S rRNA-intervening sequence"/>
    <property type="match status" value="1"/>
</dbReference>
<accession>A0A2M7AR98</accession>
<protein>
    <submittedName>
        <fullName evidence="1">Four helix bundle protein</fullName>
    </submittedName>
</protein>
<dbReference type="Proteomes" id="UP000231407">
    <property type="component" value="Unassembled WGS sequence"/>
</dbReference>
<reference evidence="2" key="1">
    <citation type="submission" date="2017-09" db="EMBL/GenBank/DDBJ databases">
        <title>Depth-based differentiation of microbial function through sediment-hosted aquifers and enrichment of novel symbionts in the deep terrestrial subsurface.</title>
        <authorList>
            <person name="Probst A.J."/>
            <person name="Ladd B."/>
            <person name="Jarett J.K."/>
            <person name="Geller-Mcgrath D.E."/>
            <person name="Sieber C.M.K."/>
            <person name="Emerson J.B."/>
            <person name="Anantharaman K."/>
            <person name="Thomas B.C."/>
            <person name="Malmstrom R."/>
            <person name="Stieglmeier M."/>
            <person name="Klingl A."/>
            <person name="Woyke T."/>
            <person name="Ryan C.M."/>
            <person name="Banfield J.F."/>
        </authorList>
    </citation>
    <scope>NUCLEOTIDE SEQUENCE [LARGE SCALE GENOMIC DNA]</scope>
</reference>
<evidence type="ECO:0000313" key="1">
    <source>
        <dbReference type="EMBL" id="PIU73104.1"/>
    </source>
</evidence>
<sequence>MTNENKYNLISRTKKFGKTVIIFASKIPKNTITLPLISQFVRAGTSVGANYHEADNAESKSDFKHKIGISCKEAKETSYWLKMIEIACPALKEEIIIISREAVELNLIFNAIIRSCVKNI</sequence>
<name>A0A2M7AR98_9BACT</name>
<evidence type="ECO:0000313" key="2">
    <source>
        <dbReference type="Proteomes" id="UP000231407"/>
    </source>
</evidence>
<dbReference type="InterPro" id="IPR012657">
    <property type="entry name" value="23S_rRNA-intervening_sequence"/>
</dbReference>
<dbReference type="InterPro" id="IPR036583">
    <property type="entry name" value="23S_rRNA_IVS_sf"/>
</dbReference>
<comment type="caution">
    <text evidence="1">The sequence shown here is derived from an EMBL/GenBank/DDBJ whole genome shotgun (WGS) entry which is preliminary data.</text>
</comment>
<dbReference type="AlphaFoldDB" id="A0A2M7AR98"/>
<dbReference type="PIRSF" id="PIRSF035652">
    <property type="entry name" value="CHP02436"/>
    <property type="match status" value="1"/>
</dbReference>
<dbReference type="EMBL" id="PEWA01000054">
    <property type="protein sequence ID" value="PIU73104.1"/>
    <property type="molecule type" value="Genomic_DNA"/>
</dbReference>
<dbReference type="SUPFAM" id="SSF158446">
    <property type="entry name" value="IVS-encoded protein-like"/>
    <property type="match status" value="1"/>
</dbReference>
<dbReference type="NCBIfam" id="TIGR02436">
    <property type="entry name" value="four helix bundle protein"/>
    <property type="match status" value="1"/>
</dbReference>